<evidence type="ECO:0000256" key="4">
    <source>
        <dbReference type="ARBA" id="ARBA00022695"/>
    </source>
</evidence>
<comment type="caution">
    <text evidence="11">The sequence shown here is derived from an EMBL/GenBank/DDBJ whole genome shotgun (WGS) entry which is preliminary data.</text>
</comment>
<evidence type="ECO:0000256" key="2">
    <source>
        <dbReference type="ARBA" id="ARBA00022676"/>
    </source>
</evidence>
<evidence type="ECO:0000256" key="8">
    <source>
        <dbReference type="ARBA" id="ARBA00023157"/>
    </source>
</evidence>
<evidence type="ECO:0000313" key="12">
    <source>
        <dbReference type="Proteomes" id="UP000693946"/>
    </source>
</evidence>
<dbReference type="EMBL" id="JAGKHQ010000018">
    <property type="protein sequence ID" value="KAG7485185.1"/>
    <property type="molecule type" value="Genomic_DNA"/>
</dbReference>
<dbReference type="AlphaFoldDB" id="A0AAV6Q9W4"/>
<comment type="similarity">
    <text evidence="1 10">Belongs to the Arg-specific ADP-ribosyltransferase family.</text>
</comment>
<dbReference type="PANTHER" id="PTHR10339">
    <property type="entry name" value="ADP-RIBOSYLTRANSFERASE"/>
    <property type="match status" value="1"/>
</dbReference>
<comment type="catalytic activity">
    <reaction evidence="9 10">
        <text>L-arginyl-[protein] + NAD(+) = N(omega)-(ADP-D-ribosyl)-L-arginyl-[protein] + nicotinamide + H(+)</text>
        <dbReference type="Rhea" id="RHEA:19149"/>
        <dbReference type="Rhea" id="RHEA-COMP:10532"/>
        <dbReference type="Rhea" id="RHEA-COMP:15087"/>
        <dbReference type="ChEBI" id="CHEBI:15378"/>
        <dbReference type="ChEBI" id="CHEBI:17154"/>
        <dbReference type="ChEBI" id="CHEBI:29965"/>
        <dbReference type="ChEBI" id="CHEBI:57540"/>
        <dbReference type="ChEBI" id="CHEBI:142554"/>
        <dbReference type="EC" id="2.4.2.31"/>
    </reaction>
</comment>
<protein>
    <recommendedName>
        <fullName evidence="10">NAD(P)(+)--arginine ADP-ribosyltransferase</fullName>
        <ecNumber evidence="10">2.4.2.31</ecNumber>
    </recommendedName>
    <alternativeName>
        <fullName evidence="10">Mono(ADP-ribosyl)transferase</fullName>
    </alternativeName>
</protein>
<evidence type="ECO:0000256" key="9">
    <source>
        <dbReference type="ARBA" id="ARBA00047597"/>
    </source>
</evidence>
<sequence length="269" mass="31346">MKVNTVIFVSLSLFLCWTNVDSMRINLDFKLKYVSKLDMAEESVDDMYFGCNYLMHEEVMGRYSEEMYKGPFKEAWKEAEECANIKIEEQNLKEYEGLTKAHLQAICAYTDDNIYTMFNNDCRNGKKSYGSSFQFHSLHFFLTSAVQILNKHYFCHHTFRRTNHIFNVKENETVRFGSFASTSYNRTLYDFGIKSCFEVETCAGGFLNKLSVVDGEEEVLIPPYEMFIIREIIVDKNKMKALGVESCEVLYVLKSAGYKSNLNCKLMRQ</sequence>
<keyword evidence="7 10" id="KW-0520">NAD</keyword>
<evidence type="ECO:0000256" key="5">
    <source>
        <dbReference type="ARBA" id="ARBA00022729"/>
    </source>
</evidence>
<dbReference type="EC" id="2.4.2.31" evidence="10"/>
<feature type="signal peptide" evidence="10">
    <location>
        <begin position="1"/>
        <end position="22"/>
    </location>
</feature>
<dbReference type="PANTHER" id="PTHR10339:SF29">
    <property type="entry name" value="NAD(P)(+)--ARGININE ADP-RIBOSYLTRANSFERASE"/>
    <property type="match status" value="1"/>
</dbReference>
<evidence type="ECO:0000313" key="11">
    <source>
        <dbReference type="EMBL" id="KAG7485185.1"/>
    </source>
</evidence>
<evidence type="ECO:0000256" key="1">
    <source>
        <dbReference type="ARBA" id="ARBA00009558"/>
    </source>
</evidence>
<evidence type="ECO:0000256" key="10">
    <source>
        <dbReference type="RuleBase" id="RU361228"/>
    </source>
</evidence>
<evidence type="ECO:0000256" key="7">
    <source>
        <dbReference type="ARBA" id="ARBA00023027"/>
    </source>
</evidence>
<reference evidence="11 12" key="1">
    <citation type="journal article" date="2021" name="Sci. Rep.">
        <title>Chromosome anchoring in Senegalese sole (Solea senegalensis) reveals sex-associated markers and genome rearrangements in flatfish.</title>
        <authorList>
            <person name="Guerrero-Cozar I."/>
            <person name="Gomez-Garrido J."/>
            <person name="Berbel C."/>
            <person name="Martinez-Blanch J.F."/>
            <person name="Alioto T."/>
            <person name="Claros M.G."/>
            <person name="Gagnaire P.A."/>
            <person name="Manchado M."/>
        </authorList>
    </citation>
    <scope>NUCLEOTIDE SEQUENCE [LARGE SCALE GENOMIC DNA]</scope>
    <source>
        <strain evidence="11">Sse05_10M</strain>
    </source>
</reference>
<gene>
    <name evidence="11" type="ORF">JOB18_004786</name>
</gene>
<evidence type="ECO:0000256" key="3">
    <source>
        <dbReference type="ARBA" id="ARBA00022679"/>
    </source>
</evidence>
<dbReference type="Pfam" id="PF01129">
    <property type="entry name" value="ART"/>
    <property type="match status" value="1"/>
</dbReference>
<name>A0AAV6Q9W4_SOLSE</name>
<dbReference type="GO" id="GO:0106274">
    <property type="term" value="F:NAD+-protein-arginine ADP-ribosyltransferase activity"/>
    <property type="evidence" value="ECO:0007669"/>
    <property type="project" value="UniProtKB-EC"/>
</dbReference>
<dbReference type="InterPro" id="IPR050999">
    <property type="entry name" value="ADP-ribosyltransferase_ARG"/>
</dbReference>
<organism evidence="11 12">
    <name type="scientific">Solea senegalensis</name>
    <name type="common">Senegalese sole</name>
    <dbReference type="NCBI Taxonomy" id="28829"/>
    <lineage>
        <taxon>Eukaryota</taxon>
        <taxon>Metazoa</taxon>
        <taxon>Chordata</taxon>
        <taxon>Craniata</taxon>
        <taxon>Vertebrata</taxon>
        <taxon>Euteleostomi</taxon>
        <taxon>Actinopterygii</taxon>
        <taxon>Neopterygii</taxon>
        <taxon>Teleostei</taxon>
        <taxon>Neoteleostei</taxon>
        <taxon>Acanthomorphata</taxon>
        <taxon>Carangaria</taxon>
        <taxon>Pleuronectiformes</taxon>
        <taxon>Pleuronectoidei</taxon>
        <taxon>Soleidae</taxon>
        <taxon>Solea</taxon>
    </lineage>
</organism>
<dbReference type="InterPro" id="IPR000768">
    <property type="entry name" value="ART"/>
</dbReference>
<keyword evidence="4" id="KW-0548">Nucleotidyltransferase</keyword>
<dbReference type="GO" id="GO:0003950">
    <property type="term" value="F:NAD+ poly-ADP-ribosyltransferase activity"/>
    <property type="evidence" value="ECO:0007669"/>
    <property type="project" value="TreeGrafter"/>
</dbReference>
<feature type="chain" id="PRO_5043113774" description="NAD(P)(+)--arginine ADP-ribosyltransferase" evidence="10">
    <location>
        <begin position="23"/>
        <end position="269"/>
    </location>
</feature>
<accession>A0AAV6Q9W4</accession>
<keyword evidence="3 10" id="KW-0808">Transferase</keyword>
<keyword evidence="12" id="KW-1185">Reference proteome</keyword>
<dbReference type="FunFam" id="3.90.176.10:FF:000001">
    <property type="entry name" value="NAD(P)(+)--arginine ADP-ribosyltransferase"/>
    <property type="match status" value="1"/>
</dbReference>
<keyword evidence="8" id="KW-1015">Disulfide bond</keyword>
<keyword evidence="2 10" id="KW-0328">Glycosyltransferase</keyword>
<keyword evidence="6 10" id="KW-0521">NADP</keyword>
<keyword evidence="5 10" id="KW-0732">Signal</keyword>
<proteinExistence type="inferred from homology"/>
<dbReference type="PROSITE" id="PS51996">
    <property type="entry name" value="TR_MART"/>
    <property type="match status" value="1"/>
</dbReference>
<dbReference type="Proteomes" id="UP000693946">
    <property type="component" value="Linkage Group LG6"/>
</dbReference>
<dbReference type="GO" id="GO:0016779">
    <property type="term" value="F:nucleotidyltransferase activity"/>
    <property type="evidence" value="ECO:0007669"/>
    <property type="project" value="UniProtKB-KW"/>
</dbReference>
<evidence type="ECO:0000256" key="6">
    <source>
        <dbReference type="ARBA" id="ARBA00022857"/>
    </source>
</evidence>